<dbReference type="NCBIfam" id="NF033517">
    <property type="entry name" value="transpos_IS66"/>
    <property type="match status" value="1"/>
</dbReference>
<feature type="domain" description="Transposase IS66 central" evidence="3">
    <location>
        <begin position="181"/>
        <end position="474"/>
    </location>
</feature>
<evidence type="ECO:0000313" key="7">
    <source>
        <dbReference type="EMBL" id="KAA1259968.1"/>
    </source>
</evidence>
<dbReference type="AlphaFoldDB" id="A0A5B1CLC6"/>
<organism evidence="8 9">
    <name type="scientific">Rubripirellula obstinata</name>
    <dbReference type="NCBI Taxonomy" id="406547"/>
    <lineage>
        <taxon>Bacteria</taxon>
        <taxon>Pseudomonadati</taxon>
        <taxon>Planctomycetota</taxon>
        <taxon>Planctomycetia</taxon>
        <taxon>Pirellulales</taxon>
        <taxon>Pirellulaceae</taxon>
        <taxon>Rubripirellula</taxon>
    </lineage>
</organism>
<evidence type="ECO:0000313" key="9">
    <source>
        <dbReference type="Proteomes" id="UP000322699"/>
    </source>
</evidence>
<dbReference type="Proteomes" id="UP000322699">
    <property type="component" value="Unassembled WGS sequence"/>
</dbReference>
<evidence type="ECO:0000259" key="4">
    <source>
        <dbReference type="Pfam" id="PF13005"/>
    </source>
</evidence>
<evidence type="ECO:0000256" key="1">
    <source>
        <dbReference type="SAM" id="Coils"/>
    </source>
</evidence>
<feature type="coiled-coil region" evidence="1">
    <location>
        <begin position="18"/>
        <end position="45"/>
    </location>
</feature>
<feature type="domain" description="Transposase IS66 zinc-finger binding" evidence="4">
    <location>
        <begin position="115"/>
        <end position="158"/>
    </location>
</feature>
<evidence type="ECO:0000259" key="3">
    <source>
        <dbReference type="Pfam" id="PF03050"/>
    </source>
</evidence>
<evidence type="ECO:0000256" key="2">
    <source>
        <dbReference type="SAM" id="MobiDB-lite"/>
    </source>
</evidence>
<keyword evidence="1" id="KW-0175">Coiled coil</keyword>
<evidence type="ECO:0000313" key="8">
    <source>
        <dbReference type="EMBL" id="KAA1261142.1"/>
    </source>
</evidence>
<comment type="caution">
    <text evidence="8">The sequence shown here is derived from an EMBL/GenBank/DDBJ whole genome shotgun (WGS) entry which is preliminary data.</text>
</comment>
<dbReference type="OrthoDB" id="227350at2"/>
<accession>A0A5B1CLC6</accession>
<feature type="region of interest" description="Disordered" evidence="2">
    <location>
        <begin position="49"/>
        <end position="83"/>
    </location>
</feature>
<dbReference type="Pfam" id="PF13007">
    <property type="entry name" value="LZ_Tnp_IS66"/>
    <property type="match status" value="1"/>
</dbReference>
<proteinExistence type="predicted"/>
<dbReference type="PANTHER" id="PTHR33678">
    <property type="entry name" value="BLL1576 PROTEIN"/>
    <property type="match status" value="1"/>
</dbReference>
<evidence type="ECO:0000259" key="5">
    <source>
        <dbReference type="Pfam" id="PF13007"/>
    </source>
</evidence>
<dbReference type="InterPro" id="IPR024474">
    <property type="entry name" value="Znf_dom_IS66"/>
</dbReference>
<evidence type="ECO:0000313" key="6">
    <source>
        <dbReference type="EMBL" id="KAA1258938.1"/>
    </source>
</evidence>
<gene>
    <name evidence="6" type="ORF">LF1_14620</name>
    <name evidence="7" type="ORF">LF1_25060</name>
    <name evidence="8" type="ORF">LF1_36860</name>
</gene>
<dbReference type="Pfam" id="PF13005">
    <property type="entry name" value="zf-IS66"/>
    <property type="match status" value="1"/>
</dbReference>
<dbReference type="InterPro" id="IPR052344">
    <property type="entry name" value="Transposase-related"/>
</dbReference>
<feature type="compositionally biased region" description="Basic residues" evidence="2">
    <location>
        <begin position="543"/>
        <end position="555"/>
    </location>
</feature>
<dbReference type="InterPro" id="IPR004291">
    <property type="entry name" value="Transposase_IS66_central"/>
</dbReference>
<keyword evidence="9" id="KW-1185">Reference proteome</keyword>
<reference evidence="8 9" key="1">
    <citation type="submission" date="2019-08" db="EMBL/GenBank/DDBJ databases">
        <title>Deep-cultivation of Planctomycetes and their phenomic and genomic characterization uncovers novel biology.</title>
        <authorList>
            <person name="Wiegand S."/>
            <person name="Jogler M."/>
            <person name="Boedeker C."/>
            <person name="Pinto D."/>
            <person name="Vollmers J."/>
            <person name="Rivas-Marin E."/>
            <person name="Kohn T."/>
            <person name="Peeters S.H."/>
            <person name="Heuer A."/>
            <person name="Rast P."/>
            <person name="Oberbeckmann S."/>
            <person name="Bunk B."/>
            <person name="Jeske O."/>
            <person name="Meyerdierks A."/>
            <person name="Storesund J.E."/>
            <person name="Kallscheuer N."/>
            <person name="Luecker S."/>
            <person name="Lage O.M."/>
            <person name="Pohl T."/>
            <person name="Merkel B.J."/>
            <person name="Hornburger P."/>
            <person name="Mueller R.-W."/>
            <person name="Bruemmer F."/>
            <person name="Labrenz M."/>
            <person name="Spormann A.M."/>
            <person name="Op Den Camp H."/>
            <person name="Overmann J."/>
            <person name="Amann R."/>
            <person name="Jetten M.S.M."/>
            <person name="Mascher T."/>
            <person name="Medema M.H."/>
            <person name="Devos D.P."/>
            <person name="Kaster A.-K."/>
            <person name="Ovreas L."/>
            <person name="Rohde M."/>
            <person name="Galperin M.Y."/>
            <person name="Jogler C."/>
        </authorList>
    </citation>
    <scope>NUCLEOTIDE SEQUENCE [LARGE SCALE GENOMIC DNA]</scope>
    <source>
        <strain evidence="8 9">LF1</strain>
    </source>
</reference>
<dbReference type="PANTHER" id="PTHR33678:SF1">
    <property type="entry name" value="BLL1576 PROTEIN"/>
    <property type="match status" value="1"/>
</dbReference>
<dbReference type="EMBL" id="VRLW01000001">
    <property type="protein sequence ID" value="KAA1259968.1"/>
    <property type="molecule type" value="Genomic_DNA"/>
</dbReference>
<feature type="domain" description="Transposase TnpC homeodomain" evidence="5">
    <location>
        <begin position="35"/>
        <end position="105"/>
    </location>
</feature>
<dbReference type="Pfam" id="PF03050">
    <property type="entry name" value="DDE_Tnp_IS66"/>
    <property type="match status" value="1"/>
</dbReference>
<name>A0A5B1CLC6_9BACT</name>
<dbReference type="EMBL" id="VRLW01000001">
    <property type="protein sequence ID" value="KAA1258938.1"/>
    <property type="molecule type" value="Genomic_DNA"/>
</dbReference>
<protein>
    <submittedName>
        <fullName evidence="8">Transposase IS66 family protein</fullName>
    </submittedName>
</protein>
<dbReference type="EMBL" id="VRLW01000001">
    <property type="protein sequence ID" value="KAA1261142.1"/>
    <property type="molecule type" value="Genomic_DNA"/>
</dbReference>
<feature type="compositionally biased region" description="Acidic residues" evidence="2">
    <location>
        <begin position="66"/>
        <end position="83"/>
    </location>
</feature>
<dbReference type="InterPro" id="IPR024463">
    <property type="entry name" value="Transposase_TnpC_homeodom"/>
</dbReference>
<dbReference type="RefSeq" id="WP_149752658.1">
    <property type="nucleotide sequence ID" value="NZ_LWSK01000096.1"/>
</dbReference>
<feature type="region of interest" description="Disordered" evidence="2">
    <location>
        <begin position="530"/>
        <end position="555"/>
    </location>
</feature>
<sequence>MSSEVALPDSIEACHALLRQKDEVIESLSSDCQSLRQDIEQLKRYIYGQRSERHTGDDSQLTLFDQEQDAEPENASTDDDLEEEITYRRRKRKKSDRFPDHLPREVQTIDVLEAERVCPCCGDEMPIIDTDIRERLEFVPAKMIVHELHYPKRACGQCKETVTVAPPPESDADGASLLSGSRYGFGVTVQTILGKFCDHLPLYRMEDVFARAGVTIPRSTQVDLLAAAADLIEPLCGRMKDRLIASHIIGMDDTPVRMQDASLPGKMRTARMWLARGRPDAPYNVFDFQTSRKHGTPDRDGPAKFLADFEGYVCVDAYGVNDGVYLGAVHEDGGDRIVASCCHAHVRRKFEAAKSNDPKRSAYALSFYRELFDIEDKCADLSDEDRLAVRREEAMPLLERFKLWLDEQAGDYRVLPKSSIGKAIRYALNQWQPLTVFIEDGGLPIHNNDTERDLRRLTIGRKNWLFLGSEAGGEVAARLYTLTASAHRHNLDMWAYLDDVLRRLAGGESDLDALLPDTWAKAHPEKVRSYRQAESLARAAQTKARRARRRKLARK</sequence>